<dbReference type="InterPro" id="IPR002797">
    <property type="entry name" value="Polysacc_synth"/>
</dbReference>
<feature type="transmembrane region" description="Helical" evidence="6">
    <location>
        <begin position="452"/>
        <end position="474"/>
    </location>
</feature>
<organism evidence="7">
    <name type="scientific">uncultured Sphingomonas sp</name>
    <dbReference type="NCBI Taxonomy" id="158754"/>
    <lineage>
        <taxon>Bacteria</taxon>
        <taxon>Pseudomonadati</taxon>
        <taxon>Pseudomonadota</taxon>
        <taxon>Alphaproteobacteria</taxon>
        <taxon>Sphingomonadales</taxon>
        <taxon>Sphingomonadaceae</taxon>
        <taxon>Sphingomonas</taxon>
        <taxon>environmental samples</taxon>
    </lineage>
</organism>
<keyword evidence="4 6" id="KW-1133">Transmembrane helix</keyword>
<protein>
    <submittedName>
        <fullName evidence="7">Uncharacterized protein</fullName>
    </submittedName>
</protein>
<feature type="transmembrane region" description="Helical" evidence="6">
    <location>
        <begin position="45"/>
        <end position="71"/>
    </location>
</feature>
<feature type="transmembrane region" description="Helical" evidence="6">
    <location>
        <begin position="92"/>
        <end position="113"/>
    </location>
</feature>
<evidence type="ECO:0000256" key="5">
    <source>
        <dbReference type="ARBA" id="ARBA00023136"/>
    </source>
</evidence>
<feature type="transmembrane region" description="Helical" evidence="6">
    <location>
        <begin position="372"/>
        <end position="393"/>
    </location>
</feature>
<feature type="transmembrane region" description="Helical" evidence="6">
    <location>
        <begin position="125"/>
        <end position="147"/>
    </location>
</feature>
<feature type="transmembrane region" description="Helical" evidence="6">
    <location>
        <begin position="256"/>
        <end position="279"/>
    </location>
</feature>
<keyword evidence="2" id="KW-1003">Cell membrane</keyword>
<evidence type="ECO:0000256" key="3">
    <source>
        <dbReference type="ARBA" id="ARBA00022692"/>
    </source>
</evidence>
<evidence type="ECO:0000256" key="4">
    <source>
        <dbReference type="ARBA" id="ARBA00022989"/>
    </source>
</evidence>
<evidence type="ECO:0000256" key="6">
    <source>
        <dbReference type="SAM" id="Phobius"/>
    </source>
</evidence>
<dbReference type="GO" id="GO:0005886">
    <property type="term" value="C:plasma membrane"/>
    <property type="evidence" value="ECO:0007669"/>
    <property type="project" value="UniProtKB-SubCell"/>
</dbReference>
<feature type="transmembrane region" description="Helical" evidence="6">
    <location>
        <begin position="12"/>
        <end position="33"/>
    </location>
</feature>
<reference evidence="7" key="1">
    <citation type="submission" date="2020-02" db="EMBL/GenBank/DDBJ databases">
        <authorList>
            <person name="Meier V. D."/>
        </authorList>
    </citation>
    <scope>NUCLEOTIDE SEQUENCE</scope>
    <source>
        <strain evidence="7">AVDCRST_MAG31</strain>
    </source>
</reference>
<keyword evidence="5 6" id="KW-0472">Membrane</keyword>
<evidence type="ECO:0000256" key="1">
    <source>
        <dbReference type="ARBA" id="ARBA00004651"/>
    </source>
</evidence>
<dbReference type="AlphaFoldDB" id="A0A6J4TFP2"/>
<feature type="transmembrane region" description="Helical" evidence="6">
    <location>
        <begin position="339"/>
        <end position="360"/>
    </location>
</feature>
<dbReference type="EMBL" id="CADCWA010000120">
    <property type="protein sequence ID" value="CAA9522006.1"/>
    <property type="molecule type" value="Genomic_DNA"/>
</dbReference>
<name>A0A6J4TFP2_9SPHN</name>
<dbReference type="InterPro" id="IPR050833">
    <property type="entry name" value="Poly_Biosynth_Transport"/>
</dbReference>
<accession>A0A6J4TFP2</accession>
<gene>
    <name evidence="7" type="ORF">AVDCRST_MAG31-1686</name>
</gene>
<keyword evidence="3 6" id="KW-0812">Transmembrane</keyword>
<feature type="transmembrane region" description="Helical" evidence="6">
    <location>
        <begin position="300"/>
        <end position="319"/>
    </location>
</feature>
<feature type="transmembrane region" description="Helical" evidence="6">
    <location>
        <begin position="222"/>
        <end position="244"/>
    </location>
</feature>
<comment type="subcellular location">
    <subcellularLocation>
        <location evidence="1">Cell membrane</location>
        <topology evidence="1">Multi-pass membrane protein</topology>
    </subcellularLocation>
</comment>
<proteinExistence type="predicted"/>
<dbReference type="PANTHER" id="PTHR30250:SF11">
    <property type="entry name" value="O-ANTIGEN TRANSPORTER-RELATED"/>
    <property type="match status" value="1"/>
</dbReference>
<evidence type="ECO:0000256" key="2">
    <source>
        <dbReference type="ARBA" id="ARBA00022475"/>
    </source>
</evidence>
<feature type="transmembrane region" description="Helical" evidence="6">
    <location>
        <begin position="159"/>
        <end position="177"/>
    </location>
</feature>
<feature type="transmembrane region" description="Helical" evidence="6">
    <location>
        <begin position="183"/>
        <end position="201"/>
    </location>
</feature>
<dbReference type="Pfam" id="PF01943">
    <property type="entry name" value="Polysacc_synt"/>
    <property type="match status" value="1"/>
</dbReference>
<evidence type="ECO:0000313" key="7">
    <source>
        <dbReference type="EMBL" id="CAA9522006.1"/>
    </source>
</evidence>
<sequence length="504" mass="52552">MSLVERLIKNASFSLMGGLTSAVGAFVAAAIVARSLGVTGTASVAMAMSIIFFATVIADVGVSGSLSRFMVREIHAGETSGLQTFVWDRFKLLAAAIAGGLLLVGVFLTFYWSDIVDKYAHSREEALLICALIIISFVVHMLFAFSYQYLRGFLEFRAISRYSMIGAVLQVIGVFIGSQYFGVVGALAGYLLPNLPMLWVLSRLRTARGTPPPQERLAVRRYALSLYVAALLSPLLWVRVDLLIVDQLASAKAVGLFAAAATVAALLMGVCQMVTNALLPNLLRAVAERPESAAQVNATITRFGMFLLLPACFIGAALAPNAIELVFGAEFGGAGPTATLLGCAAAASAITLVLSGVLNAADANVALVRSGVVGAALTVVLGIALVSQFGLLGAAMGRLGAQSTVAAMNIAAANRVVPGLIRAGWFSRYLLASATAGAAAWLTAHGHGLLGLLLGALTGALAFFVMTVLALRLVEDDRMALLRSIAGQPSWVRRAAVVLIGRPA</sequence>
<dbReference type="PANTHER" id="PTHR30250">
    <property type="entry name" value="PST FAMILY PREDICTED COLANIC ACID TRANSPORTER"/>
    <property type="match status" value="1"/>
</dbReference>
<dbReference type="RefSeq" id="WP_294169735.1">
    <property type="nucleotide sequence ID" value="NZ_CADCWA010000120.1"/>
</dbReference>